<dbReference type="PROSITE" id="PS50929">
    <property type="entry name" value="ABC_TM1F"/>
    <property type="match status" value="2"/>
</dbReference>
<keyword evidence="8" id="KW-1278">Translocase</keyword>
<feature type="transmembrane region" description="Helical" evidence="13">
    <location>
        <begin position="1011"/>
        <end position="1030"/>
    </location>
</feature>
<evidence type="ECO:0000256" key="3">
    <source>
        <dbReference type="ARBA" id="ARBA00022448"/>
    </source>
</evidence>
<comment type="similarity">
    <text evidence="2">Belongs to the ABC transporter superfamily. ABCB family. Multidrug resistance exporter (TC 3.A.1.201) subfamily.</text>
</comment>
<dbReference type="Pfam" id="PF00005">
    <property type="entry name" value="ABC_tran"/>
    <property type="match status" value="2"/>
</dbReference>
<dbReference type="EMBL" id="MCFH01000045">
    <property type="protein sequence ID" value="ORX44526.1"/>
    <property type="molecule type" value="Genomic_DNA"/>
</dbReference>
<feature type="domain" description="ABC transmembrane type-1" evidence="15">
    <location>
        <begin position="78"/>
        <end position="382"/>
    </location>
</feature>
<evidence type="ECO:0000256" key="8">
    <source>
        <dbReference type="ARBA" id="ARBA00022967"/>
    </source>
</evidence>
<reference evidence="16 17" key="2">
    <citation type="submission" date="2016-08" db="EMBL/GenBank/DDBJ databases">
        <title>Pervasive Adenine N6-methylation of Active Genes in Fungi.</title>
        <authorList>
            <consortium name="DOE Joint Genome Institute"/>
            <person name="Mondo S.J."/>
            <person name="Dannebaum R.O."/>
            <person name="Kuo R.C."/>
            <person name="Labutti K."/>
            <person name="Haridas S."/>
            <person name="Kuo A."/>
            <person name="Salamov A."/>
            <person name="Ahrendt S.R."/>
            <person name="Lipzen A."/>
            <person name="Sullivan W."/>
            <person name="Andreopoulos W.B."/>
            <person name="Clum A."/>
            <person name="Lindquist E."/>
            <person name="Daum C."/>
            <person name="Ramamoorthy G.K."/>
            <person name="Gryganskyi A."/>
            <person name="Culley D."/>
            <person name="Magnuson J.K."/>
            <person name="James T.Y."/>
            <person name="O'Malley M.A."/>
            <person name="Stajich J.E."/>
            <person name="Spatafora J.W."/>
            <person name="Visel A."/>
            <person name="Grigoriev I.V."/>
        </authorList>
    </citation>
    <scope>NUCLEOTIDE SEQUENCE [LARGE SCALE GENOMIC DNA]</scope>
    <source>
        <strain evidence="17">finn</strain>
    </source>
</reference>
<dbReference type="STRING" id="1754191.A0A1Y1V0J3"/>
<feature type="compositionally biased region" description="Basic and acidic residues" evidence="12">
    <location>
        <begin position="765"/>
        <end position="787"/>
    </location>
</feature>
<dbReference type="CDD" id="cd18578">
    <property type="entry name" value="ABC_6TM_Pgp_ABCB1_D2_like"/>
    <property type="match status" value="1"/>
</dbReference>
<dbReference type="InterPro" id="IPR017871">
    <property type="entry name" value="ABC_transporter-like_CS"/>
</dbReference>
<dbReference type="Pfam" id="PF00664">
    <property type="entry name" value="ABC_membrane"/>
    <property type="match status" value="3"/>
</dbReference>
<keyword evidence="6" id="KW-0547">Nucleotide-binding</keyword>
<evidence type="ECO:0000256" key="10">
    <source>
        <dbReference type="ARBA" id="ARBA00023136"/>
    </source>
</evidence>
<protein>
    <submittedName>
        <fullName evidence="16">p-loop containing nucleoside triphosphate hydrolase protein</fullName>
    </submittedName>
</protein>
<keyword evidence="16" id="KW-0378">Hydrolase</keyword>
<comment type="subcellular location">
    <subcellularLocation>
        <location evidence="1">Membrane</location>
        <topology evidence="1">Multi-pass membrane protein</topology>
    </subcellularLocation>
</comment>
<keyword evidence="10 13" id="KW-0472">Membrane</keyword>
<keyword evidence="3" id="KW-0813">Transport</keyword>
<dbReference type="PROSITE" id="PS00211">
    <property type="entry name" value="ABC_TRANSPORTER_1"/>
    <property type="match status" value="2"/>
</dbReference>
<dbReference type="GO" id="GO:0005524">
    <property type="term" value="F:ATP binding"/>
    <property type="evidence" value="ECO:0007669"/>
    <property type="project" value="UniProtKB-KW"/>
</dbReference>
<keyword evidence="4 13" id="KW-0812">Transmembrane</keyword>
<feature type="region of interest" description="Disordered" evidence="12">
    <location>
        <begin position="967"/>
        <end position="988"/>
    </location>
</feature>
<accession>A0A1Y1V0J3</accession>
<keyword evidence="5" id="KW-0677">Repeat</keyword>
<feature type="transmembrane region" description="Helical" evidence="13">
    <location>
        <begin position="216"/>
        <end position="235"/>
    </location>
</feature>
<organism evidence="16 17">
    <name type="scientific">Piromyces finnis</name>
    <dbReference type="NCBI Taxonomy" id="1754191"/>
    <lineage>
        <taxon>Eukaryota</taxon>
        <taxon>Fungi</taxon>
        <taxon>Fungi incertae sedis</taxon>
        <taxon>Chytridiomycota</taxon>
        <taxon>Chytridiomycota incertae sedis</taxon>
        <taxon>Neocallimastigomycetes</taxon>
        <taxon>Neocallimastigales</taxon>
        <taxon>Neocallimastigaceae</taxon>
        <taxon>Piromyces</taxon>
    </lineage>
</organism>
<sequence>MADSAKSTNLPQGMGPPPGMGGPPPGKGGPPPGMGGPPPGKGGPPPGMGGPPRIRSDPPVKFIQLFKFSTTVEKIWLFIGFIAVILEGIATPLLTYCFGEVLNIFTDREKNKALSALPHDNPYFEEKIPEETFLKNVNKQIIYFLILGAVAFVCSSFWYYIFTVTGARQTTRIRLLAFQSMLKQNISWHETKNAGELTGSIVSDTLMIQDGISDKIGRFVVQIITITGCFVLAFFRCWKLTLILVVGIPIISIAGAILGANMSKLGRQSAICFAKAAGVAQQSLSMIRTVNAFCAEKKELQRYKNTLAASVKIGMKRANVLGICLGIVFAVSYLIYGAAFFFGVRFINGNTTSGDILNVLMAIIMACNTLNSLTSNISIFTDACAAAGSLFAIIDRLPKEIEIKTEGGKKSGEDSISGTIEFRDVHFSYPSRPDTEVLKGLSFTCKPGQVIALVGTSGSGKSTVIQLLERFYDPASGEILIDGKNINEYNVNTLRSNIGIVLQEPTLFDATIGENIKITRPDATQDEIERAAKQAHCHEFISELPLGYNTATGERGAQLSGGQKQRICIARALIDNPKILLLDEATATLDNRSEKTVQMALDAASVGRTTLVIAHRLTTIRNADCILVMDKGTIIEKGTHDELMAIGSDGVYYGLVKTQELLATTDDSLVDESDVNDSSFLSTDDEFDDTNNESKECLTQKEKMVFKNNNHNRHLSFQAPPHKKLHKYTFSESMKYDRDNINKNQYNFKGDVGFIKVGKVGNTEKDNEQKEHCIDIENNNENRDNDNKSTTANGELSNNKHISTLTYESVSMKRTTTLLSDKEAQELEKSLKFDKKNNRYVQKEKDYSNRMIPVGKLWKLIKGFRGIFIISLIGSAFNGCIQPAFSIIYSNAINLFRETDKDKMYSSANLWVLLFVALAVANFLSFYAQSGGQTASGVKLSHSLRIKLFESMLRQDVSFFDCNDVGTSRQASGTRVSVGPKNKSAAKNAGSGSLTSKLSTEASLVSGCMTYLGNSIQMICCICGALVIALLNGWKLALIILITVPFTIVSGIFQMKSRSDVNGRTRTHYESASQLACEAIVNIKTIFALSIENRFYEKYKQKLVEPDKRLMQRSIISSLGYGISSSVTFFTYAVGFYFGSKYVSNGEYNFKQMMLVFASLIFSADVIGRYATLMPDLNKSKVALFHVLEIINKKSKIDPYDESGIPFNPKESVGLEISSLRFRYPARPNIPILRFSHDDGFRIDPGENCAIVGTSGCGKSTIVSLILRWYDPRKGNININNVSNRDYNINELRKSISVVNQEPSLFNISILENIRYGKSDATMEEVYEAARLANIHDFIMSLPEQYNTVTGGYGNSRLSGGQKQRIAIARAIIKNPKLLLLDEATSALDAESEAAVQAALDKASQGRTTITIAHRMSTIRDADVIIVMKEGKIIEQARRYQNKSAHEQLLSKQGEYYQMVLMGGNKSRINKNDVKKYIK</sequence>
<feature type="compositionally biased region" description="Pro residues" evidence="12">
    <location>
        <begin position="14"/>
        <end position="49"/>
    </location>
</feature>
<feature type="transmembrane region" description="Helical" evidence="13">
    <location>
        <begin position="866"/>
        <end position="888"/>
    </location>
</feature>
<dbReference type="InterPro" id="IPR027417">
    <property type="entry name" value="P-loop_NTPase"/>
</dbReference>
<dbReference type="OrthoDB" id="6500128at2759"/>
<dbReference type="InterPro" id="IPR036640">
    <property type="entry name" value="ABC1_TM_sf"/>
</dbReference>
<dbReference type="GO" id="GO:0016887">
    <property type="term" value="F:ATP hydrolysis activity"/>
    <property type="evidence" value="ECO:0007669"/>
    <property type="project" value="InterPro"/>
</dbReference>
<keyword evidence="11" id="KW-0325">Glycoprotein</keyword>
<evidence type="ECO:0000313" key="16">
    <source>
        <dbReference type="EMBL" id="ORX44526.1"/>
    </source>
</evidence>
<feature type="region of interest" description="Disordered" evidence="12">
    <location>
        <begin position="765"/>
        <end position="796"/>
    </location>
</feature>
<feature type="transmembrane region" description="Helical" evidence="13">
    <location>
        <begin position="320"/>
        <end position="344"/>
    </location>
</feature>
<dbReference type="SMART" id="SM00382">
    <property type="entry name" value="AAA"/>
    <property type="match status" value="2"/>
</dbReference>
<evidence type="ECO:0000256" key="9">
    <source>
        <dbReference type="ARBA" id="ARBA00022989"/>
    </source>
</evidence>
<feature type="region of interest" description="Disordered" evidence="12">
    <location>
        <begin position="1"/>
        <end position="54"/>
    </location>
</feature>
<name>A0A1Y1V0J3_9FUNG</name>
<dbReference type="Proteomes" id="UP000193719">
    <property type="component" value="Unassembled WGS sequence"/>
</dbReference>
<evidence type="ECO:0000256" key="13">
    <source>
        <dbReference type="SAM" id="Phobius"/>
    </source>
</evidence>
<evidence type="ECO:0000256" key="7">
    <source>
        <dbReference type="ARBA" id="ARBA00022840"/>
    </source>
</evidence>
<evidence type="ECO:0000256" key="1">
    <source>
        <dbReference type="ARBA" id="ARBA00004141"/>
    </source>
</evidence>
<dbReference type="SUPFAM" id="SSF90123">
    <property type="entry name" value="ABC transporter transmembrane region"/>
    <property type="match status" value="2"/>
</dbReference>
<keyword evidence="7" id="KW-0067">ATP-binding</keyword>
<feature type="transmembrane region" description="Helical" evidence="13">
    <location>
        <begin position="1118"/>
        <end position="1138"/>
    </location>
</feature>
<dbReference type="InterPro" id="IPR011527">
    <property type="entry name" value="ABC1_TM_dom"/>
</dbReference>
<comment type="caution">
    <text evidence="16">The sequence shown here is derived from an EMBL/GenBank/DDBJ whole genome shotgun (WGS) entry which is preliminary data.</text>
</comment>
<dbReference type="CDD" id="cd03249">
    <property type="entry name" value="ABC_MTABC3_MDL1_MDL2"/>
    <property type="match status" value="2"/>
</dbReference>
<dbReference type="CDD" id="cd18577">
    <property type="entry name" value="ABC_6TM_Pgp_ABCB1_D1_like"/>
    <property type="match status" value="1"/>
</dbReference>
<dbReference type="Gene3D" id="1.20.1560.10">
    <property type="entry name" value="ABC transporter type 1, transmembrane domain"/>
    <property type="match status" value="4"/>
</dbReference>
<evidence type="ECO:0000256" key="2">
    <source>
        <dbReference type="ARBA" id="ARBA00007577"/>
    </source>
</evidence>
<evidence type="ECO:0000313" key="17">
    <source>
        <dbReference type="Proteomes" id="UP000193719"/>
    </source>
</evidence>
<dbReference type="SUPFAM" id="SSF52540">
    <property type="entry name" value="P-loop containing nucleoside triphosphate hydrolases"/>
    <property type="match status" value="2"/>
</dbReference>
<reference evidence="16 17" key="1">
    <citation type="submission" date="2016-08" db="EMBL/GenBank/DDBJ databases">
        <title>Genomes of anaerobic fungi encode conserved fungal cellulosomes for biomass hydrolysis.</title>
        <authorList>
            <consortium name="DOE Joint Genome Institute"/>
            <person name="Haitjema C.H."/>
            <person name="Gilmore S.P."/>
            <person name="Henske J.K."/>
            <person name="Solomon K.V."/>
            <person name="De Groot R."/>
            <person name="Kuo A."/>
            <person name="Mondo S.J."/>
            <person name="Salamov A.A."/>
            <person name="Labutti K."/>
            <person name="Zhao Z."/>
            <person name="Chiniquy J."/>
            <person name="Barry K."/>
            <person name="Brewer H.M."/>
            <person name="Purvine S.O."/>
            <person name="Wright A.T."/>
            <person name="Boxma B."/>
            <person name="Van Alen T."/>
            <person name="Hackstein J.H."/>
            <person name="Baker S.E."/>
            <person name="Grigoriev I.V."/>
            <person name="O'Malley M.A."/>
        </authorList>
    </citation>
    <scope>NUCLEOTIDE SEQUENCE [LARGE SCALE GENOMIC DNA]</scope>
    <source>
        <strain evidence="17">finn</strain>
    </source>
</reference>
<feature type="transmembrane region" description="Helical" evidence="13">
    <location>
        <begin position="908"/>
        <end position="928"/>
    </location>
</feature>
<dbReference type="InterPro" id="IPR039421">
    <property type="entry name" value="Type_1_exporter"/>
</dbReference>
<dbReference type="InterPro" id="IPR003593">
    <property type="entry name" value="AAA+_ATPase"/>
</dbReference>
<feature type="compositionally biased region" description="Polar residues" evidence="12">
    <location>
        <begin position="1"/>
        <end position="11"/>
    </location>
</feature>
<feature type="transmembrane region" description="Helical" evidence="13">
    <location>
        <begin position="241"/>
        <end position="260"/>
    </location>
</feature>
<dbReference type="GO" id="GO:0090374">
    <property type="term" value="P:oligopeptide export from mitochondrion"/>
    <property type="evidence" value="ECO:0007669"/>
    <property type="project" value="TreeGrafter"/>
</dbReference>
<feature type="transmembrane region" description="Helical" evidence="13">
    <location>
        <begin position="141"/>
        <end position="162"/>
    </location>
</feature>
<evidence type="ECO:0000256" key="12">
    <source>
        <dbReference type="SAM" id="MobiDB-lite"/>
    </source>
</evidence>
<evidence type="ECO:0000256" key="6">
    <source>
        <dbReference type="ARBA" id="ARBA00022741"/>
    </source>
</evidence>
<feature type="domain" description="ABC transporter" evidence="14">
    <location>
        <begin position="420"/>
        <end position="656"/>
    </location>
</feature>
<dbReference type="InterPro" id="IPR003439">
    <property type="entry name" value="ABC_transporter-like_ATP-bd"/>
</dbReference>
<feature type="domain" description="ABC transporter" evidence="14">
    <location>
        <begin position="1215"/>
        <end position="1455"/>
    </location>
</feature>
<keyword evidence="17" id="KW-1185">Reference proteome</keyword>
<keyword evidence="9 13" id="KW-1133">Transmembrane helix</keyword>
<gene>
    <name evidence="16" type="ORF">BCR36DRAFT_586134</name>
</gene>
<dbReference type="PANTHER" id="PTHR43394:SF11">
    <property type="entry name" value="ATP-BINDING CASSETTE TRANSPORTER"/>
    <property type="match status" value="1"/>
</dbReference>
<evidence type="ECO:0000256" key="5">
    <source>
        <dbReference type="ARBA" id="ARBA00022737"/>
    </source>
</evidence>
<evidence type="ECO:0000259" key="15">
    <source>
        <dbReference type="PROSITE" id="PS50929"/>
    </source>
</evidence>
<dbReference type="PROSITE" id="PS50893">
    <property type="entry name" value="ABC_TRANSPORTER_2"/>
    <property type="match status" value="2"/>
</dbReference>
<dbReference type="FunFam" id="3.40.50.300:FF:000205">
    <property type="entry name" value="ABC transporter B family member 4"/>
    <property type="match status" value="1"/>
</dbReference>
<feature type="transmembrane region" description="Helical" evidence="13">
    <location>
        <begin position="75"/>
        <end position="96"/>
    </location>
</feature>
<dbReference type="FunFam" id="3.40.50.300:FF:000479">
    <property type="entry name" value="Multidrug resistance protein 1A"/>
    <property type="match status" value="1"/>
</dbReference>
<feature type="transmembrane region" description="Helical" evidence="13">
    <location>
        <begin position="1150"/>
        <end position="1171"/>
    </location>
</feature>
<dbReference type="Gene3D" id="3.40.50.300">
    <property type="entry name" value="P-loop containing nucleotide triphosphate hydrolases"/>
    <property type="match status" value="3"/>
</dbReference>
<dbReference type="GO" id="GO:0005743">
    <property type="term" value="C:mitochondrial inner membrane"/>
    <property type="evidence" value="ECO:0007669"/>
    <property type="project" value="TreeGrafter"/>
</dbReference>
<evidence type="ECO:0000259" key="14">
    <source>
        <dbReference type="PROSITE" id="PS50893"/>
    </source>
</evidence>
<evidence type="ECO:0000256" key="11">
    <source>
        <dbReference type="ARBA" id="ARBA00023180"/>
    </source>
</evidence>
<feature type="domain" description="ABC transmembrane type-1" evidence="15">
    <location>
        <begin position="869"/>
        <end position="1179"/>
    </location>
</feature>
<evidence type="ECO:0000256" key="4">
    <source>
        <dbReference type="ARBA" id="ARBA00022692"/>
    </source>
</evidence>
<dbReference type="GO" id="GO:0015421">
    <property type="term" value="F:ABC-type oligopeptide transporter activity"/>
    <property type="evidence" value="ECO:0007669"/>
    <property type="project" value="TreeGrafter"/>
</dbReference>
<dbReference type="PANTHER" id="PTHR43394">
    <property type="entry name" value="ATP-DEPENDENT PERMEASE MDL1, MITOCHONDRIAL"/>
    <property type="match status" value="1"/>
</dbReference>
<feature type="transmembrane region" description="Helical" evidence="13">
    <location>
        <begin position="1036"/>
        <end position="1055"/>
    </location>
</feature>
<proteinExistence type="inferred from homology"/>